<dbReference type="EMBL" id="BOMG01000081">
    <property type="protein sequence ID" value="GID58097.1"/>
    <property type="molecule type" value="Genomic_DNA"/>
</dbReference>
<dbReference type="Proteomes" id="UP000612282">
    <property type="component" value="Unassembled WGS sequence"/>
</dbReference>
<evidence type="ECO:0000256" key="1">
    <source>
        <dbReference type="SAM" id="MobiDB-lite"/>
    </source>
</evidence>
<feature type="region of interest" description="Disordered" evidence="1">
    <location>
        <begin position="1"/>
        <end position="32"/>
    </location>
</feature>
<comment type="caution">
    <text evidence="2">The sequence shown here is derived from an EMBL/GenBank/DDBJ whole genome shotgun (WGS) entry which is preliminary data.</text>
</comment>
<keyword evidence="3" id="KW-1185">Reference proteome</keyword>
<gene>
    <name evidence="2" type="ORF">Aco03nite_065010</name>
</gene>
<dbReference type="InterPro" id="IPR038691">
    <property type="entry name" value="ComJ_sf"/>
</dbReference>
<dbReference type="Gene3D" id="2.60.34.30">
    <property type="entry name" value="Competence, DNA-entry nuclease inhibitor, ComJ"/>
    <property type="match status" value="1"/>
</dbReference>
<evidence type="ECO:0000313" key="2">
    <source>
        <dbReference type="EMBL" id="GID58097.1"/>
    </source>
</evidence>
<organism evidence="2 3">
    <name type="scientific">Actinoplanes couchii</name>
    <dbReference type="NCBI Taxonomy" id="403638"/>
    <lineage>
        <taxon>Bacteria</taxon>
        <taxon>Bacillati</taxon>
        <taxon>Actinomycetota</taxon>
        <taxon>Actinomycetes</taxon>
        <taxon>Micromonosporales</taxon>
        <taxon>Micromonosporaceae</taxon>
        <taxon>Actinoplanes</taxon>
    </lineage>
</organism>
<proteinExistence type="predicted"/>
<protein>
    <submittedName>
        <fullName evidence="2">Uncharacterized protein</fullName>
    </submittedName>
</protein>
<evidence type="ECO:0000313" key="3">
    <source>
        <dbReference type="Proteomes" id="UP000612282"/>
    </source>
</evidence>
<name>A0ABQ3XHV7_9ACTN</name>
<reference evidence="2 3" key="1">
    <citation type="submission" date="2021-01" db="EMBL/GenBank/DDBJ databases">
        <title>Whole genome shotgun sequence of Actinoplanes couchii NBRC 106145.</title>
        <authorList>
            <person name="Komaki H."/>
            <person name="Tamura T."/>
        </authorList>
    </citation>
    <scope>NUCLEOTIDE SEQUENCE [LARGE SCALE GENOMIC DNA]</scope>
    <source>
        <strain evidence="2 3">NBRC 106145</strain>
    </source>
</reference>
<sequence>MVPHLAQQPVRPSGGQASEAASYPSASAAGRAPARHGLYAARPDSVRGEPGANGNPAESVEAAVHDGSVAELTLFADYRQIHVFDEGSQTDLGDAWTDQADEDRLAVGEDSVALGTTVNVDVTVSVEALDGPPTDDNIDFDHVVEASLHCSSGRLVIMGCTDYEPDAARFSVSKGWLRLRASRSNLDRAYQADLDSADDFATMERLRLQVWSAGAAAPSVVVRRWIEPE</sequence>
<accession>A0ABQ3XHV7</accession>
<feature type="compositionally biased region" description="Low complexity" evidence="1">
    <location>
        <begin position="17"/>
        <end position="32"/>
    </location>
</feature>